<dbReference type="Proteomes" id="UP001223520">
    <property type="component" value="Plasmid unnamed1"/>
</dbReference>
<sequence>MANKRDRRFSVNLPLVKEIRLILWGHTRGVSKTRMAEAILIDRVSNDGNWEEVCQDLRQEAAINQRTVKELITDILTNNGLDDVFEVDAVDWDNFLVDESALPPDETS</sequence>
<dbReference type="RefSeq" id="WP_281486398.1">
    <property type="nucleotide sequence ID" value="NZ_CP124544.1"/>
</dbReference>
<organism evidence="1 2">
    <name type="scientific">Halotia branconii CENA392</name>
    <dbReference type="NCBI Taxonomy" id="1539056"/>
    <lineage>
        <taxon>Bacteria</taxon>
        <taxon>Bacillati</taxon>
        <taxon>Cyanobacteriota</taxon>
        <taxon>Cyanophyceae</taxon>
        <taxon>Nostocales</taxon>
        <taxon>Nodulariaceae</taxon>
        <taxon>Halotia</taxon>
    </lineage>
</organism>
<dbReference type="KEGG" id="hbq:QI031_30860"/>
<keyword evidence="2" id="KW-1185">Reference proteome</keyword>
<dbReference type="EMBL" id="CP124544">
    <property type="protein sequence ID" value="WGV29205.1"/>
    <property type="molecule type" value="Genomic_DNA"/>
</dbReference>
<evidence type="ECO:0000313" key="2">
    <source>
        <dbReference type="Proteomes" id="UP001223520"/>
    </source>
</evidence>
<protein>
    <submittedName>
        <fullName evidence="1">Uncharacterized protein</fullName>
    </submittedName>
</protein>
<accession>A0AAJ6PCR9</accession>
<proteinExistence type="predicted"/>
<geneLocation type="plasmid" evidence="1 2">
    <name>unnamed1</name>
</geneLocation>
<reference evidence="1 2" key="1">
    <citation type="journal article" date="2023" name="Limnol Oceanogr Lett">
        <title>Environmental adaptations by the intertidal Antarctic cyanobacterium Halotia branconii CENA392 as revealed using long-read genome sequencing.</title>
        <authorList>
            <person name="Dextro R.B."/>
            <person name="Delbaje E."/>
            <person name="Freitas P.N.N."/>
            <person name="Geraldes V."/>
            <person name="Pinto E."/>
            <person name="Long P.F."/>
            <person name="Fiore M.F."/>
        </authorList>
    </citation>
    <scope>NUCLEOTIDE SEQUENCE [LARGE SCALE GENOMIC DNA]</scope>
    <source>
        <strain evidence="1 2">CENA392</strain>
        <plasmid evidence="1 2">unnamed1</plasmid>
    </source>
</reference>
<dbReference type="AlphaFoldDB" id="A0AAJ6PCR9"/>
<name>A0AAJ6PCR9_9CYAN</name>
<gene>
    <name evidence="1" type="ORF">QI031_30860</name>
</gene>
<keyword evidence="1" id="KW-0614">Plasmid</keyword>
<evidence type="ECO:0000313" key="1">
    <source>
        <dbReference type="EMBL" id="WGV29205.1"/>
    </source>
</evidence>